<keyword evidence="4" id="KW-1185">Reference proteome</keyword>
<feature type="domain" description="Alpha/beta hydrolase fold-3" evidence="2">
    <location>
        <begin position="125"/>
        <end position="328"/>
    </location>
</feature>
<sequence>MPTCRASRACSCRIWAASTSTKQSALKSRATDTLALSSTGAALPETTDDEIAPGLHAALSAIPDFDALDATTLGSFRAALRGGPVDLNGDKDVSVELTVALGRDGHRVPCILHRPRAVTASAPVILNIHGGGYVVGDAAREAPAMSALATATGCAILSVDYRLAPDTPFPGALDDCTAALHWLIDEADKLRIDRNRIAIRGVSAGGGLAAGLMLRCLPTLDVSPCLLMLIYPMLDHRASPPDRMGQHVWTRRANQFGWQSYLGSNLEHAPSPEASPALAEDLTGFPPTFLAVGDIDLFLDENLSFASRLARSQVGLEMHVYRGGYHGFNLVPDAPISEAFARDCMAAIVRAFGQAAPSPSSQE</sequence>
<dbReference type="PANTHER" id="PTHR48081:SF8">
    <property type="entry name" value="ALPHA_BETA HYDROLASE FOLD-3 DOMAIN-CONTAINING PROTEIN-RELATED"/>
    <property type="match status" value="1"/>
</dbReference>
<evidence type="ECO:0000313" key="3">
    <source>
        <dbReference type="EMBL" id="RVT39286.1"/>
    </source>
</evidence>
<accession>A0A437J3V4</accession>
<dbReference type="Gene3D" id="3.40.50.1820">
    <property type="entry name" value="alpha/beta hydrolase"/>
    <property type="match status" value="1"/>
</dbReference>
<protein>
    <submittedName>
        <fullName evidence="3">Alpha/beta hydrolase</fullName>
    </submittedName>
</protein>
<evidence type="ECO:0000313" key="4">
    <source>
        <dbReference type="Proteomes" id="UP000282977"/>
    </source>
</evidence>
<comment type="caution">
    <text evidence="3">The sequence shown here is derived from an EMBL/GenBank/DDBJ whole genome shotgun (WGS) entry which is preliminary data.</text>
</comment>
<dbReference type="PANTHER" id="PTHR48081">
    <property type="entry name" value="AB HYDROLASE SUPERFAMILY PROTEIN C4A8.06C"/>
    <property type="match status" value="1"/>
</dbReference>
<name>A0A437J3V4_9SPHN</name>
<dbReference type="Proteomes" id="UP000282977">
    <property type="component" value="Unassembled WGS sequence"/>
</dbReference>
<dbReference type="SUPFAM" id="SSF53474">
    <property type="entry name" value="alpha/beta-Hydrolases"/>
    <property type="match status" value="1"/>
</dbReference>
<keyword evidence="1 3" id="KW-0378">Hydrolase</keyword>
<reference evidence="3 4" key="1">
    <citation type="submission" date="2019-01" db="EMBL/GenBank/DDBJ databases">
        <authorList>
            <person name="Chen W.-M."/>
        </authorList>
    </citation>
    <scope>NUCLEOTIDE SEQUENCE [LARGE SCALE GENOMIC DNA]</scope>
    <source>
        <strain evidence="3 4">TLA-22</strain>
    </source>
</reference>
<gene>
    <name evidence="3" type="ORF">ENE74_15800</name>
</gene>
<proteinExistence type="predicted"/>
<dbReference type="InterPro" id="IPR013094">
    <property type="entry name" value="AB_hydrolase_3"/>
</dbReference>
<evidence type="ECO:0000256" key="1">
    <source>
        <dbReference type="ARBA" id="ARBA00022801"/>
    </source>
</evidence>
<evidence type="ECO:0000259" key="2">
    <source>
        <dbReference type="Pfam" id="PF07859"/>
    </source>
</evidence>
<dbReference type="Pfam" id="PF07859">
    <property type="entry name" value="Abhydrolase_3"/>
    <property type="match status" value="1"/>
</dbReference>
<dbReference type="InterPro" id="IPR029058">
    <property type="entry name" value="AB_hydrolase_fold"/>
</dbReference>
<dbReference type="EMBL" id="RZUL01000008">
    <property type="protein sequence ID" value="RVT39286.1"/>
    <property type="molecule type" value="Genomic_DNA"/>
</dbReference>
<dbReference type="GO" id="GO:0016787">
    <property type="term" value="F:hydrolase activity"/>
    <property type="evidence" value="ECO:0007669"/>
    <property type="project" value="UniProtKB-KW"/>
</dbReference>
<dbReference type="InterPro" id="IPR050300">
    <property type="entry name" value="GDXG_lipolytic_enzyme"/>
</dbReference>
<dbReference type="AlphaFoldDB" id="A0A437J3V4"/>
<organism evidence="3 4">
    <name type="scientific">Sphingobium algorifonticola</name>
    <dbReference type="NCBI Taxonomy" id="2008318"/>
    <lineage>
        <taxon>Bacteria</taxon>
        <taxon>Pseudomonadati</taxon>
        <taxon>Pseudomonadota</taxon>
        <taxon>Alphaproteobacteria</taxon>
        <taxon>Sphingomonadales</taxon>
        <taxon>Sphingomonadaceae</taxon>
        <taxon>Sphingobium</taxon>
    </lineage>
</organism>
<dbReference type="OrthoDB" id="9806180at2"/>